<evidence type="ECO:0000256" key="6">
    <source>
        <dbReference type="ARBA" id="ARBA00022630"/>
    </source>
</evidence>
<comment type="pathway">
    <text evidence="2">Pyrimidine metabolism; UMP biosynthesis via de novo pathway; orotate from (S)-dihydroorotate (NAD(+) route): step 1/1.</text>
</comment>
<feature type="binding site" evidence="12">
    <location>
        <position position="170"/>
    </location>
    <ligand>
        <name>FMN</name>
        <dbReference type="ChEBI" id="CHEBI:58210"/>
    </ligand>
</feature>
<keyword evidence="6 12" id="KW-0285">Flavoprotein</keyword>
<feature type="binding site" evidence="12">
    <location>
        <position position="196"/>
    </location>
    <ligand>
        <name>FMN</name>
        <dbReference type="ChEBI" id="CHEBI:58210"/>
    </ligand>
</feature>
<evidence type="ECO:0000256" key="3">
    <source>
        <dbReference type="ARBA" id="ARBA00008008"/>
    </source>
</evidence>
<dbReference type="EC" id="1.3.-.-" evidence="12"/>
<feature type="binding site" evidence="12">
    <location>
        <begin position="197"/>
        <end position="198"/>
    </location>
    <ligand>
        <name>substrate</name>
    </ligand>
</feature>
<comment type="cofactor">
    <cofactor evidence="12">
        <name>FMN</name>
        <dbReference type="ChEBI" id="CHEBI:58210"/>
    </cofactor>
    <text evidence="12">Binds 1 FMN per subunit.</text>
</comment>
<comment type="function">
    <text evidence="12">Catalyzes the conversion of dihydroorotate to orotate.</text>
</comment>
<dbReference type="RefSeq" id="WP_069643967.1">
    <property type="nucleotide sequence ID" value="NZ_MIJE01000033.1"/>
</dbReference>
<evidence type="ECO:0000256" key="2">
    <source>
        <dbReference type="ARBA" id="ARBA00004715"/>
    </source>
</evidence>
<feature type="active site" description="Nucleophile" evidence="12">
    <location>
        <position position="135"/>
    </location>
</feature>
<evidence type="ECO:0000256" key="5">
    <source>
        <dbReference type="ARBA" id="ARBA00022490"/>
    </source>
</evidence>
<dbReference type="InterPro" id="IPR012135">
    <property type="entry name" value="Dihydroorotate_DH_1_2"/>
</dbReference>
<feature type="binding site" evidence="12">
    <location>
        <position position="104"/>
    </location>
    <ligand>
        <name>FMN</name>
        <dbReference type="ChEBI" id="CHEBI:58210"/>
    </ligand>
</feature>
<comment type="caution">
    <text evidence="14">The sequence shown here is derived from an EMBL/GenBank/DDBJ whole genome shotgun (WGS) entry which is preliminary data.</text>
</comment>
<comment type="similarity">
    <text evidence="3 12">Belongs to the dihydroorotate dehydrogenase family. Type 1 subfamily.</text>
</comment>
<keyword evidence="8 12" id="KW-0665">Pyrimidine biosynthesis</keyword>
<keyword evidence="15" id="KW-1185">Reference proteome</keyword>
<evidence type="ECO:0000256" key="4">
    <source>
        <dbReference type="ARBA" id="ARBA00011669"/>
    </source>
</evidence>
<keyword evidence="9 12" id="KW-0560">Oxidoreductase</keyword>
<dbReference type="Pfam" id="PF01180">
    <property type="entry name" value="DHO_dh"/>
    <property type="match status" value="1"/>
</dbReference>
<dbReference type="Gene3D" id="3.20.20.70">
    <property type="entry name" value="Aldolase class I"/>
    <property type="match status" value="1"/>
</dbReference>
<dbReference type="Proteomes" id="UP000094296">
    <property type="component" value="Unassembled WGS sequence"/>
</dbReference>
<evidence type="ECO:0000256" key="10">
    <source>
        <dbReference type="ARBA" id="ARBA00023027"/>
    </source>
</evidence>
<dbReference type="STRING" id="766136.BHF68_09910"/>
<dbReference type="FunFam" id="3.20.20.70:FF:000069">
    <property type="entry name" value="Dihydroorotate dehydrogenase"/>
    <property type="match status" value="1"/>
</dbReference>
<dbReference type="GO" id="GO:0004589">
    <property type="term" value="F:dihydroorotate dehydrogenase (NAD+) activity"/>
    <property type="evidence" value="ECO:0007669"/>
    <property type="project" value="UniProtKB-EC"/>
</dbReference>
<feature type="binding site" evidence="12">
    <location>
        <position position="222"/>
    </location>
    <ligand>
        <name>FMN</name>
        <dbReference type="ChEBI" id="CHEBI:58210"/>
    </ligand>
</feature>
<protein>
    <recommendedName>
        <fullName evidence="12">Dihydroorotate dehydrogenase</fullName>
        <shortName evidence="12">DHOD</shortName>
        <shortName evidence="12">DHODase</shortName>
        <shortName evidence="12">DHOdehase</shortName>
        <ecNumber evidence="12">1.3.-.-</ecNumber>
    </recommendedName>
</protein>
<accession>A0A1E5FZP1</accession>
<feature type="domain" description="Dihydroorotate dehydrogenase catalytic" evidence="13">
    <location>
        <begin position="8"/>
        <end position="291"/>
    </location>
</feature>
<keyword evidence="5 12" id="KW-0963">Cytoplasm</keyword>
<gene>
    <name evidence="12" type="primary">pyrD</name>
    <name evidence="14" type="ORF">BHF68_09910</name>
</gene>
<name>A0A1E5FZP1_9FIRM</name>
<feature type="binding site" evidence="12">
    <location>
        <begin position="248"/>
        <end position="249"/>
    </location>
    <ligand>
        <name>FMN</name>
        <dbReference type="ChEBI" id="CHEBI:58210"/>
    </ligand>
</feature>
<dbReference type="InterPro" id="IPR013785">
    <property type="entry name" value="Aldolase_TIM"/>
</dbReference>
<feature type="binding site" evidence="12">
    <location>
        <position position="132"/>
    </location>
    <ligand>
        <name>substrate</name>
    </ligand>
</feature>
<reference evidence="14 15" key="1">
    <citation type="submission" date="2016-09" db="EMBL/GenBank/DDBJ databases">
        <title>Draft genome sequence for the type strain of Desulfuribacillus alkaliarsenatis AHT28, an obligately anaerobic, sulfidogenic bacterium isolated from Russian soda lake sediments.</title>
        <authorList>
            <person name="Abin C.A."/>
            <person name="Hollibaugh J.T."/>
        </authorList>
    </citation>
    <scope>NUCLEOTIDE SEQUENCE [LARGE SCALE GENOMIC DNA]</scope>
    <source>
        <strain evidence="14 15">AHT28</strain>
    </source>
</reference>
<dbReference type="AlphaFoldDB" id="A0A1E5FZP1"/>
<dbReference type="PIRSF" id="PIRSF000164">
    <property type="entry name" value="DHO_oxidase"/>
    <property type="match status" value="1"/>
</dbReference>
<dbReference type="PROSITE" id="PS00911">
    <property type="entry name" value="DHODEHASE_1"/>
    <property type="match status" value="1"/>
</dbReference>
<evidence type="ECO:0000256" key="1">
    <source>
        <dbReference type="ARBA" id="ARBA00004496"/>
    </source>
</evidence>
<dbReference type="OrthoDB" id="9794954at2"/>
<evidence type="ECO:0000256" key="7">
    <source>
        <dbReference type="ARBA" id="ARBA00022643"/>
    </source>
</evidence>
<dbReference type="InterPro" id="IPR033888">
    <property type="entry name" value="DHOD_1B"/>
</dbReference>
<dbReference type="PANTHER" id="PTHR48109">
    <property type="entry name" value="DIHYDROOROTATE DEHYDROGENASE (QUINONE), MITOCHONDRIAL-RELATED"/>
    <property type="match status" value="1"/>
</dbReference>
<dbReference type="GO" id="GO:0044205">
    <property type="term" value="P:'de novo' UMP biosynthetic process"/>
    <property type="evidence" value="ECO:0007669"/>
    <property type="project" value="UniProtKB-UniRule"/>
</dbReference>
<dbReference type="HAMAP" id="MF_00224">
    <property type="entry name" value="DHO_dh_type1"/>
    <property type="match status" value="1"/>
</dbReference>
<dbReference type="InterPro" id="IPR024920">
    <property type="entry name" value="Dihydroorotate_DH_1"/>
</dbReference>
<evidence type="ECO:0000313" key="15">
    <source>
        <dbReference type="Proteomes" id="UP000094296"/>
    </source>
</evidence>
<dbReference type="GO" id="GO:0006207">
    <property type="term" value="P:'de novo' pyrimidine nucleobase biosynthetic process"/>
    <property type="evidence" value="ECO:0007669"/>
    <property type="project" value="InterPro"/>
</dbReference>
<evidence type="ECO:0000313" key="14">
    <source>
        <dbReference type="EMBL" id="OEF96047.1"/>
    </source>
</evidence>
<feature type="binding site" evidence="12">
    <location>
        <begin position="73"/>
        <end position="77"/>
    </location>
    <ligand>
        <name>substrate</name>
    </ligand>
</feature>
<dbReference type="NCBIfam" id="TIGR01037">
    <property type="entry name" value="pyrD_sub1_fam"/>
    <property type="match status" value="1"/>
</dbReference>
<dbReference type="InterPro" id="IPR001295">
    <property type="entry name" value="Dihydroorotate_DH_CS"/>
</dbReference>
<dbReference type="NCBIfam" id="NF005574">
    <property type="entry name" value="PRK07259.1"/>
    <property type="match status" value="1"/>
</dbReference>
<dbReference type="EMBL" id="MIJE01000033">
    <property type="protein sequence ID" value="OEF96047.1"/>
    <property type="molecule type" value="Genomic_DNA"/>
</dbReference>
<evidence type="ECO:0000256" key="8">
    <source>
        <dbReference type="ARBA" id="ARBA00022975"/>
    </source>
</evidence>
<feature type="binding site" evidence="12">
    <location>
        <position position="132"/>
    </location>
    <ligand>
        <name>FMN</name>
        <dbReference type="ChEBI" id="CHEBI:58210"/>
    </ligand>
</feature>
<keyword evidence="10" id="KW-0520">NAD</keyword>
<proteinExistence type="inferred from homology"/>
<dbReference type="GO" id="GO:0005737">
    <property type="term" value="C:cytoplasm"/>
    <property type="evidence" value="ECO:0007669"/>
    <property type="project" value="UniProtKB-SubCell"/>
</dbReference>
<evidence type="ECO:0000256" key="11">
    <source>
        <dbReference type="ARBA" id="ARBA00048996"/>
    </source>
</evidence>
<sequence>MIKQNPSLAVNLGFMQLKNPVMPASGCFGFGKEYAKYYDLNKLGAIVVKATTASERIGNPVPRIAETPAGMLNAIGLQNPGVDVVLQSELPWLEQFKTTPVIVNIAGSTLEDYIEVTKRLNESESIQALEVNISCPNVKAGGLAFGTDCQMADKVISEVKKVSRFPIIAKLTPNVTDVVSIAKAVEDAGADAVSLINTLLGMSIDIHSKKPILANVMGGMSGPAIKPVAVRMVWQVSSAVKIPVIGIGGITTGADAIEFILAGAKAVQVGTANFINPYACVDIISEIEEYMVKHSISDIQTLVGKAKESING</sequence>
<dbReference type="PANTHER" id="PTHR48109:SF1">
    <property type="entry name" value="DIHYDROOROTATE DEHYDROGENASE (FUMARATE)"/>
    <property type="match status" value="1"/>
</dbReference>
<comment type="catalytic activity">
    <reaction evidence="12">
        <text>(S)-dihydroorotate + A = orotate + AH2</text>
        <dbReference type="Rhea" id="RHEA:18073"/>
        <dbReference type="ChEBI" id="CHEBI:13193"/>
        <dbReference type="ChEBI" id="CHEBI:17499"/>
        <dbReference type="ChEBI" id="CHEBI:30839"/>
        <dbReference type="ChEBI" id="CHEBI:30864"/>
    </reaction>
</comment>
<organism evidence="14 15">
    <name type="scientific">Desulfuribacillus alkaliarsenatis</name>
    <dbReference type="NCBI Taxonomy" id="766136"/>
    <lineage>
        <taxon>Bacteria</taxon>
        <taxon>Bacillati</taxon>
        <taxon>Bacillota</taxon>
        <taxon>Desulfuribacillia</taxon>
        <taxon>Desulfuribacillales</taxon>
        <taxon>Desulfuribacillaceae</taxon>
        <taxon>Desulfuribacillus</taxon>
    </lineage>
</organism>
<dbReference type="CDD" id="cd04740">
    <property type="entry name" value="DHOD_1B_like"/>
    <property type="match status" value="1"/>
</dbReference>
<evidence type="ECO:0000256" key="12">
    <source>
        <dbReference type="HAMAP-Rule" id="MF_00224"/>
    </source>
</evidence>
<dbReference type="UniPathway" id="UPA00070">
    <property type="reaction ID" value="UER00945"/>
</dbReference>
<keyword evidence="7 12" id="KW-0288">FMN</keyword>
<dbReference type="InterPro" id="IPR005720">
    <property type="entry name" value="Dihydroorotate_DH_cat"/>
</dbReference>
<feature type="binding site" evidence="12">
    <location>
        <position position="49"/>
    </location>
    <ligand>
        <name>substrate</name>
    </ligand>
</feature>
<comment type="subcellular location">
    <subcellularLocation>
        <location evidence="1 12">Cytoplasm</location>
    </subcellularLocation>
</comment>
<feature type="binding site" evidence="12">
    <location>
        <position position="25"/>
    </location>
    <ligand>
        <name>FMN</name>
        <dbReference type="ChEBI" id="CHEBI:58210"/>
    </ligand>
</feature>
<evidence type="ECO:0000259" key="13">
    <source>
        <dbReference type="Pfam" id="PF01180"/>
    </source>
</evidence>
<dbReference type="SUPFAM" id="SSF51395">
    <property type="entry name" value="FMN-linked oxidoreductases"/>
    <property type="match status" value="1"/>
</dbReference>
<comment type="subunit">
    <text evidence="4">Heterotetramer of 2 PyrK and 2 PyrD type B subunits.</text>
</comment>
<feature type="binding site" evidence="12">
    <location>
        <begin position="49"/>
        <end position="50"/>
    </location>
    <ligand>
        <name>FMN</name>
        <dbReference type="ChEBI" id="CHEBI:58210"/>
    </ligand>
</feature>
<evidence type="ECO:0000256" key="9">
    <source>
        <dbReference type="ARBA" id="ARBA00023002"/>
    </source>
</evidence>
<dbReference type="InterPro" id="IPR049622">
    <property type="entry name" value="Dihydroorotate_DH_I"/>
</dbReference>
<comment type="catalytic activity">
    <reaction evidence="11">
        <text>(S)-dihydroorotate + NAD(+) = orotate + NADH + H(+)</text>
        <dbReference type="Rhea" id="RHEA:13513"/>
        <dbReference type="ChEBI" id="CHEBI:15378"/>
        <dbReference type="ChEBI" id="CHEBI:30839"/>
        <dbReference type="ChEBI" id="CHEBI:30864"/>
        <dbReference type="ChEBI" id="CHEBI:57540"/>
        <dbReference type="ChEBI" id="CHEBI:57945"/>
        <dbReference type="EC" id="1.3.1.14"/>
    </reaction>
</comment>
<dbReference type="InterPro" id="IPR050074">
    <property type="entry name" value="DHO_dehydrogenase"/>
</dbReference>
<dbReference type="PROSITE" id="PS00912">
    <property type="entry name" value="DHODEHASE_2"/>
    <property type="match status" value="1"/>
</dbReference>
<feature type="binding site" evidence="12">
    <location>
        <begin position="270"/>
        <end position="271"/>
    </location>
    <ligand>
        <name>FMN</name>
        <dbReference type="ChEBI" id="CHEBI:58210"/>
    </ligand>
</feature>